<keyword evidence="9" id="KW-1185">Reference proteome</keyword>
<evidence type="ECO:0000259" key="7">
    <source>
        <dbReference type="Pfam" id="PF01120"/>
    </source>
</evidence>
<reference evidence="8 9" key="1">
    <citation type="submission" date="2021-03" db="EMBL/GenBank/DDBJ databases">
        <title>Genomic Encyclopedia of Type Strains, Phase IV (KMG-IV): sequencing the most valuable type-strain genomes for metagenomic binning, comparative biology and taxonomic classification.</title>
        <authorList>
            <person name="Goeker M."/>
        </authorList>
    </citation>
    <scope>NUCLEOTIDE SEQUENCE [LARGE SCALE GENOMIC DNA]</scope>
    <source>
        <strain evidence="8 9">DSM 15596</strain>
    </source>
</reference>
<dbReference type="EC" id="3.2.1.51" evidence="3"/>
<comment type="similarity">
    <text evidence="2">Belongs to the glycosyl hydrolase 29 family.</text>
</comment>
<dbReference type="SMART" id="SM00812">
    <property type="entry name" value="Alpha_L_fucos"/>
    <property type="match status" value="1"/>
</dbReference>
<name>A0ABS4FH36_9BACL</name>
<proteinExistence type="inferred from homology"/>
<dbReference type="InterPro" id="IPR057739">
    <property type="entry name" value="Glyco_hydro_29_N"/>
</dbReference>
<dbReference type="InterPro" id="IPR000933">
    <property type="entry name" value="Glyco_hydro_29"/>
</dbReference>
<keyword evidence="4" id="KW-0732">Signal</keyword>
<protein>
    <recommendedName>
        <fullName evidence="3">alpha-L-fucosidase</fullName>
        <ecNumber evidence="3">3.2.1.51</ecNumber>
    </recommendedName>
</protein>
<comment type="caution">
    <text evidence="8">The sequence shown here is derived from an EMBL/GenBank/DDBJ whole genome shotgun (WGS) entry which is preliminary data.</text>
</comment>
<dbReference type="GeneID" id="95406545"/>
<dbReference type="InterPro" id="IPR017853">
    <property type="entry name" value="GH"/>
</dbReference>
<dbReference type="Pfam" id="PF01120">
    <property type="entry name" value="Alpha_L_fucos"/>
    <property type="match status" value="1"/>
</dbReference>
<evidence type="ECO:0000313" key="9">
    <source>
        <dbReference type="Proteomes" id="UP000706926"/>
    </source>
</evidence>
<organism evidence="8 9">
    <name type="scientific">Paenibacillus lactis</name>
    <dbReference type="NCBI Taxonomy" id="228574"/>
    <lineage>
        <taxon>Bacteria</taxon>
        <taxon>Bacillati</taxon>
        <taxon>Bacillota</taxon>
        <taxon>Bacilli</taxon>
        <taxon>Bacillales</taxon>
        <taxon>Paenibacillaceae</taxon>
        <taxon>Paenibacillus</taxon>
    </lineage>
</organism>
<evidence type="ECO:0000256" key="1">
    <source>
        <dbReference type="ARBA" id="ARBA00004071"/>
    </source>
</evidence>
<dbReference type="EMBL" id="JAGGKI010000014">
    <property type="protein sequence ID" value="MBP1895535.1"/>
    <property type="molecule type" value="Genomic_DNA"/>
</dbReference>
<feature type="domain" description="Glycoside hydrolase family 29 N-terminal" evidence="7">
    <location>
        <begin position="35"/>
        <end position="358"/>
    </location>
</feature>
<dbReference type="PANTHER" id="PTHR10030">
    <property type="entry name" value="ALPHA-L-FUCOSIDASE"/>
    <property type="match status" value="1"/>
</dbReference>
<evidence type="ECO:0000256" key="6">
    <source>
        <dbReference type="ARBA" id="ARBA00023295"/>
    </source>
</evidence>
<dbReference type="Gene3D" id="3.20.20.80">
    <property type="entry name" value="Glycosidases"/>
    <property type="match status" value="1"/>
</dbReference>
<comment type="function">
    <text evidence="1">Alpha-L-fucosidase is responsible for hydrolyzing the alpha-1,6-linked fucose joined to the reducing-end N-acetylglucosamine of the carbohydrate moieties of glycoproteins.</text>
</comment>
<dbReference type="GO" id="GO:0004560">
    <property type="term" value="F:alpha-L-fucosidase activity"/>
    <property type="evidence" value="ECO:0007669"/>
    <property type="project" value="UniProtKB-EC"/>
</dbReference>
<evidence type="ECO:0000313" key="8">
    <source>
        <dbReference type="EMBL" id="MBP1895535.1"/>
    </source>
</evidence>
<sequence length="613" mass="69283">MKRDEYMDGAGLKTGPMEAQGWKRDEFASEFDRRIAWWRAARFGIFVHWGPYSMLGGMWKGKRVEANYAEHIQLRGKIPVAEYAEAAAGMKPDAFDAYEWVSLAKRAGAKYMIVTAKHHDGFAMYDSKVSDYSITRHAHFPSDPLKALAAACEAEGIRLGIYYSHAMDWHHPDSQGNTLDYPDNVGAWDLLEDWVDDDGKRTRFERYLQEKALPQVEELLTGYGPIGVMWFDCGHKISDEHAEWFRDRVRRLQPDCLINKRLRDERFADYGNPHDNQLRFRPVQPDWESIHTLNDSWGFRYDDDNWKSPDELIEQLLRVVSAGGNLVLNIGPMGSGAIDDTSRRLLETVGRFLEYSGEAIYGTEESPIGVPQWGWCTWKPDESALYLFVRDWPSDGRLILPGLASRVQYAQPVGGIGEHEHPRSLAFRQLGPWDVEIDVRSVRKHPYATVIKVKILGELKADPTPRFIAGMPNTFWAYDGRIEGGVHYDNGKRGHDGVTGWADPGAAVHWTFRSEEERPVRCRLMVTLSADAEQAGGRFEVSLDEQKVEATIEETGGDGSWGELETGPLTVSSRGLHHLEIRGLSLAGNSLMKLRKITLLPIEEGGKSHEAGV</sequence>
<dbReference type="RefSeq" id="WP_007131235.1">
    <property type="nucleotide sequence ID" value="NZ_BOSA01000006.1"/>
</dbReference>
<evidence type="ECO:0000256" key="2">
    <source>
        <dbReference type="ARBA" id="ARBA00007951"/>
    </source>
</evidence>
<keyword evidence="6 8" id="KW-0326">Glycosidase</keyword>
<dbReference type="Gene3D" id="2.60.120.260">
    <property type="entry name" value="Galactose-binding domain-like"/>
    <property type="match status" value="1"/>
</dbReference>
<gene>
    <name evidence="8" type="ORF">J2Z18_004645</name>
</gene>
<dbReference type="InterPro" id="IPR016286">
    <property type="entry name" value="FUC_metazoa-typ"/>
</dbReference>
<dbReference type="SUPFAM" id="SSF51445">
    <property type="entry name" value="(Trans)glycosidases"/>
    <property type="match status" value="1"/>
</dbReference>
<evidence type="ECO:0000256" key="3">
    <source>
        <dbReference type="ARBA" id="ARBA00012662"/>
    </source>
</evidence>
<evidence type="ECO:0000256" key="4">
    <source>
        <dbReference type="ARBA" id="ARBA00022729"/>
    </source>
</evidence>
<dbReference type="PRINTS" id="PR00741">
    <property type="entry name" value="GLHYDRLASE29"/>
</dbReference>
<accession>A0ABS4FH36</accession>
<evidence type="ECO:0000256" key="5">
    <source>
        <dbReference type="ARBA" id="ARBA00022801"/>
    </source>
</evidence>
<dbReference type="PANTHER" id="PTHR10030:SF37">
    <property type="entry name" value="ALPHA-L-FUCOSIDASE-RELATED"/>
    <property type="match status" value="1"/>
</dbReference>
<keyword evidence="5 8" id="KW-0378">Hydrolase</keyword>
<dbReference type="Proteomes" id="UP000706926">
    <property type="component" value="Unassembled WGS sequence"/>
</dbReference>